<feature type="region of interest" description="Disordered" evidence="1">
    <location>
        <begin position="686"/>
        <end position="717"/>
    </location>
</feature>
<organism evidence="3 4">
    <name type="scientific">Mesorhizobium ciceri</name>
    <dbReference type="NCBI Taxonomy" id="39645"/>
    <lineage>
        <taxon>Bacteria</taxon>
        <taxon>Pseudomonadati</taxon>
        <taxon>Pseudomonadota</taxon>
        <taxon>Alphaproteobacteria</taxon>
        <taxon>Hyphomicrobiales</taxon>
        <taxon>Phyllobacteriaceae</taxon>
        <taxon>Mesorhizobium</taxon>
    </lineage>
</organism>
<evidence type="ECO:0000313" key="4">
    <source>
        <dbReference type="Proteomes" id="UP001060070"/>
    </source>
</evidence>
<feature type="compositionally biased region" description="Basic residues" evidence="1">
    <location>
        <begin position="702"/>
        <end position="717"/>
    </location>
</feature>
<dbReference type="PANTHER" id="PTHR42895:SF2">
    <property type="entry name" value="IRON-SULFUR CLUSTER PROTEIN"/>
    <property type="match status" value="1"/>
</dbReference>
<sequence>MAVAAVAAVKPGWAEDKRAIVNLPANITDPLVLFMPSGKRGRFPVGTPVLDAARQLGVYVESVCGGRATCGRCQIEVQEGNFAKHKITSSNDHITPKGAKEERYERVRGLPERRRLSCSAQILGDLVIDVPQDTVINAQTIRKDADTRVIARDAAIRMCYVEIEEPDMHKPLGDLDRLKIALMHDWGLKSLDFDFYLLPQVQGILRKGNWTATAAIYKDADSETARVVALWPGLKNEAYGLACDIGSTTIAMHLVSLLSGRVAASSGTSNPQIRFGEDLMSRVSYVMMNPDGREGMTVAVREAISGLVDKVCAEGNVQRNDILDSVFVGNPIMHHLFLGIDPTELGGAPFALAVSGAVHIKASDIGLKLNQGARLYMLPCIAGHVGADAAAVTLSEGPHRQDEMMLIVDVGTNAEIVLGNRQRVVAASSPTGPAFEGAEISGGQRAAPGAIERVRIDPDTLEPKYRVIGSELWSDEPGFLESVQATGVTGICGSGIIEVVAEMYLAGIISEDGVIDGGLSARSPRVTANGRTFSYVLKDGSAALTEDGPKITITQTDVRAIQLAKAALYAGTKLLMEKQNTEHVDRIHFAGAFGSFIDPKYAMVLGLIPDCDLDKVSAVGNAAGAGARMALLNRGYRREIEDTVSKIEKIETALEPKFQEHFVYAMALPNKVDPFPKLSAAVKLPPRKTVSEDGVAGDAAPRRRSREGHEGRRRGRE</sequence>
<accession>A0AB38T3A0</accession>
<evidence type="ECO:0000313" key="3">
    <source>
        <dbReference type="EMBL" id="UTU49426.1"/>
    </source>
</evidence>
<dbReference type="InterPro" id="IPR052911">
    <property type="entry name" value="Corrinoid_activation_enz"/>
</dbReference>
<dbReference type="EMBL" id="CP088147">
    <property type="protein sequence ID" value="UTU49426.1"/>
    <property type="molecule type" value="Genomic_DNA"/>
</dbReference>
<dbReference type="InterPro" id="IPR027980">
    <property type="entry name" value="RACo_C"/>
</dbReference>
<dbReference type="Pfam" id="PF17650">
    <property type="entry name" value="RACo_linker"/>
    <property type="match status" value="1"/>
</dbReference>
<reference evidence="3 4" key="1">
    <citation type="journal article" date="2022" name="Microbiol. Resour. Announc.">
        <title>Complete Genome Sequence of Mesorhizobium ciceri Strain R30, a Rhizobium Used as a Commercial Inoculant for Chickpea in Argentina.</title>
        <authorList>
            <person name="Foresto E."/>
            <person name="Revale S."/>
            <person name="Primo E."/>
            <person name="Nievas F."/>
            <person name="Carezzano E."/>
            <person name="Puente M."/>
            <person name="Alzari P."/>
            <person name="Mart M."/>
            <person name="Ben-Assaya M."/>
            <person name="Mornico D."/>
            <person name="Santoro M."/>
            <person name="Mart F."/>
            <person name="Giordano W."/>
            <person name="Bogino P."/>
        </authorList>
    </citation>
    <scope>NUCLEOTIDE SEQUENCE [LARGE SCALE GENOMIC DNA]</scope>
    <source>
        <strain evidence="3 4">R30</strain>
    </source>
</reference>
<dbReference type="Gene3D" id="3.30.420.480">
    <property type="entry name" value="Domain of unknown function (DUF4445)"/>
    <property type="match status" value="1"/>
</dbReference>
<dbReference type="Proteomes" id="UP001060070">
    <property type="component" value="Chromosome"/>
</dbReference>
<dbReference type="Gene3D" id="3.10.20.30">
    <property type="match status" value="1"/>
</dbReference>
<dbReference type="InterPro" id="IPR042259">
    <property type="entry name" value="Raco-like_middle_sf"/>
</dbReference>
<gene>
    <name evidence="3" type="ORF">LRP29_18160</name>
</gene>
<dbReference type="AlphaFoldDB" id="A0AB38T3A0"/>
<keyword evidence="4" id="KW-1185">Reference proteome</keyword>
<evidence type="ECO:0000256" key="1">
    <source>
        <dbReference type="SAM" id="MobiDB-lite"/>
    </source>
</evidence>
<dbReference type="InterPro" id="IPR041414">
    <property type="entry name" value="Raco-like_middle"/>
</dbReference>
<dbReference type="Pfam" id="PF14574">
    <property type="entry name" value="RACo_C_ter"/>
    <property type="match status" value="1"/>
</dbReference>
<dbReference type="InterPro" id="IPR036010">
    <property type="entry name" value="2Fe-2S_ferredoxin-like_sf"/>
</dbReference>
<dbReference type="GO" id="GO:0051536">
    <property type="term" value="F:iron-sulfur cluster binding"/>
    <property type="evidence" value="ECO:0007669"/>
    <property type="project" value="InterPro"/>
</dbReference>
<evidence type="ECO:0000259" key="2">
    <source>
        <dbReference type="PROSITE" id="PS51085"/>
    </source>
</evidence>
<dbReference type="CDD" id="cd00207">
    <property type="entry name" value="fer2"/>
    <property type="match status" value="1"/>
</dbReference>
<dbReference type="Pfam" id="PF17651">
    <property type="entry name" value="Raco_middle"/>
    <property type="match status" value="1"/>
</dbReference>
<dbReference type="InterPro" id="IPR012675">
    <property type="entry name" value="Beta-grasp_dom_sf"/>
</dbReference>
<protein>
    <submittedName>
        <fullName evidence="3">ASKHA domain-containing protein</fullName>
    </submittedName>
</protein>
<proteinExistence type="predicted"/>
<dbReference type="RefSeq" id="WP_032898565.1">
    <property type="nucleotide sequence ID" value="NZ_CP088147.1"/>
</dbReference>
<name>A0AB38T3A0_9HYPH</name>
<dbReference type="InterPro" id="IPR001041">
    <property type="entry name" value="2Fe-2S_ferredoxin-type"/>
</dbReference>
<dbReference type="Pfam" id="PF00111">
    <property type="entry name" value="Fer2"/>
    <property type="match status" value="1"/>
</dbReference>
<feature type="domain" description="2Fe-2S ferredoxin-type" evidence="2">
    <location>
        <begin position="30"/>
        <end position="134"/>
    </location>
</feature>
<dbReference type="Gene3D" id="3.10.20.880">
    <property type="match status" value="1"/>
</dbReference>
<dbReference type="PANTHER" id="PTHR42895">
    <property type="entry name" value="IRON-SULFUR CLUSTER-BINDING PROTEIN-RELATED"/>
    <property type="match status" value="1"/>
</dbReference>
<dbReference type="InterPro" id="IPR040506">
    <property type="entry name" value="RACo_linker"/>
</dbReference>
<dbReference type="PROSITE" id="PS51085">
    <property type="entry name" value="2FE2S_FER_2"/>
    <property type="match status" value="1"/>
</dbReference>
<dbReference type="SUPFAM" id="SSF54292">
    <property type="entry name" value="2Fe-2S ferredoxin-like"/>
    <property type="match status" value="1"/>
</dbReference>